<feature type="region of interest" description="Disordered" evidence="1">
    <location>
        <begin position="1"/>
        <end position="57"/>
    </location>
</feature>
<reference evidence="2" key="2">
    <citation type="journal article" date="2015" name="Data Brief">
        <title>Shoot transcriptome of the giant reed, Arundo donax.</title>
        <authorList>
            <person name="Barrero R.A."/>
            <person name="Guerrero F.D."/>
            <person name="Moolhuijzen P."/>
            <person name="Goolsby J.A."/>
            <person name="Tidwell J."/>
            <person name="Bellgard S.E."/>
            <person name="Bellgard M.I."/>
        </authorList>
    </citation>
    <scope>NUCLEOTIDE SEQUENCE</scope>
    <source>
        <tissue evidence="2">Shoot tissue taken approximately 20 cm above the soil surface</tissue>
    </source>
</reference>
<evidence type="ECO:0000256" key="1">
    <source>
        <dbReference type="SAM" id="MobiDB-lite"/>
    </source>
</evidence>
<sequence length="57" mass="6506">MIPSRPPGLRLSTEYGRSSGSEWRDWERDSYPNGSEQRQGRTPAALTKLSAMRLRRG</sequence>
<name>A0A0A9EZ45_ARUDO</name>
<proteinExistence type="predicted"/>
<organism evidence="2">
    <name type="scientific">Arundo donax</name>
    <name type="common">Giant reed</name>
    <name type="synonym">Donax arundinaceus</name>
    <dbReference type="NCBI Taxonomy" id="35708"/>
    <lineage>
        <taxon>Eukaryota</taxon>
        <taxon>Viridiplantae</taxon>
        <taxon>Streptophyta</taxon>
        <taxon>Embryophyta</taxon>
        <taxon>Tracheophyta</taxon>
        <taxon>Spermatophyta</taxon>
        <taxon>Magnoliopsida</taxon>
        <taxon>Liliopsida</taxon>
        <taxon>Poales</taxon>
        <taxon>Poaceae</taxon>
        <taxon>PACMAD clade</taxon>
        <taxon>Arundinoideae</taxon>
        <taxon>Arundineae</taxon>
        <taxon>Arundo</taxon>
    </lineage>
</organism>
<evidence type="ECO:0000313" key="2">
    <source>
        <dbReference type="EMBL" id="JAE01313.1"/>
    </source>
</evidence>
<dbReference type="EMBL" id="GBRH01196583">
    <property type="protein sequence ID" value="JAE01313.1"/>
    <property type="molecule type" value="Transcribed_RNA"/>
</dbReference>
<accession>A0A0A9EZ45</accession>
<dbReference type="AlphaFoldDB" id="A0A0A9EZ45"/>
<protein>
    <submittedName>
        <fullName evidence="2">Uncharacterized protein</fullName>
    </submittedName>
</protein>
<reference evidence="2" key="1">
    <citation type="submission" date="2014-09" db="EMBL/GenBank/DDBJ databases">
        <authorList>
            <person name="Magalhaes I.L.F."/>
            <person name="Oliveira U."/>
            <person name="Santos F.R."/>
            <person name="Vidigal T.H.D.A."/>
            <person name="Brescovit A.D."/>
            <person name="Santos A.J."/>
        </authorList>
    </citation>
    <scope>NUCLEOTIDE SEQUENCE</scope>
    <source>
        <tissue evidence="2">Shoot tissue taken approximately 20 cm above the soil surface</tissue>
    </source>
</reference>